<evidence type="ECO:0000313" key="2">
    <source>
        <dbReference type="Proteomes" id="UP000001876"/>
    </source>
</evidence>
<dbReference type="EMBL" id="GG663739">
    <property type="protein sequence ID" value="EEH57481.1"/>
    <property type="molecule type" value="Genomic_DNA"/>
</dbReference>
<accession>C1MSC0</accession>
<sequence>METLKDTCCEDSVRLTSPGLPRRGRGGVDGGDAGLSTAVCGLRAGLAGPWARRLGEALPALTRKLIESGAPQPAVNKFAYNATLLAWVVASDQTPKASPNCVGISNFTYYPPIHAMRANPREEATLGESPYGDAEYDYGFTTSPPRSETSGEALSKRDEFFLQEGLLAPPAALGLRASSIKEMHEVLKDVTVWARDCVCARLTKPSDPVNIWNKELFTALAAAQDFVKMFEQEAMRSRSVATLVCVTMLLKQVNERRGKERARLLGGRLKDCDPESELHDYDDRLRDGVRFEVLRTLESHDAIFVPGRRAGELPTFGLWETPGTTEDATQPIKIATSFPTIRYGDSDRPTARIIDVNPTVSVWSIVEEYGSNGDSAYHLYARASPVAAAMHHVLNAIAAAVEHIKTAAWISTGSSSYGDAAAHDAVRTALTAGGASSSSSPLRSLIVAFGVIHAAAVALRVAAPPVDVPEDVVSPYPAKEVRSIHWSPYDRVGVVNADP</sequence>
<name>C1MSC0_MICPC</name>
<dbReference type="Proteomes" id="UP000001876">
    <property type="component" value="Unassembled WGS sequence"/>
</dbReference>
<dbReference type="KEGG" id="mpp:MICPUCDRAFT_68414"/>
<dbReference type="GeneID" id="9684465"/>
<proteinExistence type="predicted"/>
<protein>
    <submittedName>
        <fullName evidence="1">Predicted protein</fullName>
    </submittedName>
</protein>
<organism evidence="2">
    <name type="scientific">Micromonas pusilla (strain CCMP1545)</name>
    <name type="common">Picoplanktonic green alga</name>
    <dbReference type="NCBI Taxonomy" id="564608"/>
    <lineage>
        <taxon>Eukaryota</taxon>
        <taxon>Viridiplantae</taxon>
        <taxon>Chlorophyta</taxon>
        <taxon>Mamiellophyceae</taxon>
        <taxon>Mamiellales</taxon>
        <taxon>Mamiellaceae</taxon>
        <taxon>Micromonas</taxon>
    </lineage>
</organism>
<evidence type="ECO:0000313" key="1">
    <source>
        <dbReference type="EMBL" id="EEH57481.1"/>
    </source>
</evidence>
<keyword evidence="2" id="KW-1185">Reference proteome</keyword>
<gene>
    <name evidence="1" type="ORF">MICPUCDRAFT_68414</name>
</gene>
<dbReference type="AlphaFoldDB" id="C1MSC0"/>
<dbReference type="RefSeq" id="XP_003059026.1">
    <property type="nucleotide sequence ID" value="XM_003058980.1"/>
</dbReference>
<reference evidence="1 2" key="1">
    <citation type="journal article" date="2009" name="Science">
        <title>Green evolution and dynamic adaptations revealed by genomes of the marine picoeukaryotes Micromonas.</title>
        <authorList>
            <person name="Worden A.Z."/>
            <person name="Lee J.H."/>
            <person name="Mock T."/>
            <person name="Rouze P."/>
            <person name="Simmons M.P."/>
            <person name="Aerts A.L."/>
            <person name="Allen A.E."/>
            <person name="Cuvelier M.L."/>
            <person name="Derelle E."/>
            <person name="Everett M.V."/>
            <person name="Foulon E."/>
            <person name="Grimwood J."/>
            <person name="Gundlach H."/>
            <person name="Henrissat B."/>
            <person name="Napoli C."/>
            <person name="McDonald S.M."/>
            <person name="Parker M.S."/>
            <person name="Rombauts S."/>
            <person name="Salamov A."/>
            <person name="Von Dassow P."/>
            <person name="Badger J.H."/>
            <person name="Coutinho P.M."/>
            <person name="Demir E."/>
            <person name="Dubchak I."/>
            <person name="Gentemann C."/>
            <person name="Eikrem W."/>
            <person name="Gready J.E."/>
            <person name="John U."/>
            <person name="Lanier W."/>
            <person name="Lindquist E.A."/>
            <person name="Lucas S."/>
            <person name="Mayer K.F."/>
            <person name="Moreau H."/>
            <person name="Not F."/>
            <person name="Otillar R."/>
            <person name="Panaud O."/>
            <person name="Pangilinan J."/>
            <person name="Paulsen I."/>
            <person name="Piegu B."/>
            <person name="Poliakov A."/>
            <person name="Robbens S."/>
            <person name="Schmutz J."/>
            <person name="Toulza E."/>
            <person name="Wyss T."/>
            <person name="Zelensky A."/>
            <person name="Zhou K."/>
            <person name="Armbrust E.V."/>
            <person name="Bhattacharya D."/>
            <person name="Goodenough U.W."/>
            <person name="Van de Peer Y."/>
            <person name="Grigoriev I.V."/>
        </authorList>
    </citation>
    <scope>NUCLEOTIDE SEQUENCE [LARGE SCALE GENOMIC DNA]</scope>
    <source>
        <strain evidence="1 2">CCMP1545</strain>
    </source>
</reference>